<protein>
    <recommendedName>
        <fullName evidence="1">Cupin-like domain-containing protein</fullName>
    </recommendedName>
</protein>
<proteinExistence type="predicted"/>
<organism evidence="2">
    <name type="scientific">viral metagenome</name>
    <dbReference type="NCBI Taxonomy" id="1070528"/>
    <lineage>
        <taxon>unclassified sequences</taxon>
        <taxon>metagenomes</taxon>
        <taxon>organismal metagenomes</taxon>
    </lineage>
</organism>
<dbReference type="AlphaFoldDB" id="A0A6C0D4Y0"/>
<evidence type="ECO:0000259" key="1">
    <source>
        <dbReference type="Pfam" id="PF13621"/>
    </source>
</evidence>
<dbReference type="InterPro" id="IPR041667">
    <property type="entry name" value="Cupin_8"/>
</dbReference>
<name>A0A6C0D4Y0_9ZZZZ</name>
<dbReference type="InterPro" id="IPR014710">
    <property type="entry name" value="RmlC-like_jellyroll"/>
</dbReference>
<reference evidence="2" key="1">
    <citation type="journal article" date="2020" name="Nature">
        <title>Giant virus diversity and host interactions through global metagenomics.</title>
        <authorList>
            <person name="Schulz F."/>
            <person name="Roux S."/>
            <person name="Paez-Espino D."/>
            <person name="Jungbluth S."/>
            <person name="Walsh D.A."/>
            <person name="Denef V.J."/>
            <person name="McMahon K.D."/>
            <person name="Konstantinidis K.T."/>
            <person name="Eloe-Fadrosh E.A."/>
            <person name="Kyrpides N.C."/>
            <person name="Woyke T."/>
        </authorList>
    </citation>
    <scope>NUCLEOTIDE SEQUENCE</scope>
    <source>
        <strain evidence="2">GVMAG-M-3300023174-111</strain>
    </source>
</reference>
<dbReference type="SUPFAM" id="SSF51197">
    <property type="entry name" value="Clavaminate synthase-like"/>
    <property type="match status" value="1"/>
</dbReference>
<accession>A0A6C0D4Y0</accession>
<evidence type="ECO:0000313" key="2">
    <source>
        <dbReference type="EMBL" id="QHT11164.1"/>
    </source>
</evidence>
<feature type="domain" description="Cupin-like" evidence="1">
    <location>
        <begin position="122"/>
        <end position="267"/>
    </location>
</feature>
<dbReference type="EMBL" id="MN739531">
    <property type="protein sequence ID" value="QHT11164.1"/>
    <property type="molecule type" value="Genomic_DNA"/>
</dbReference>
<sequence length="337" mass="39596">MSAILNITIFIILLFLYIHIVQQLKRSEDLEIYEMDYSTNENLQEICDIKQPVLFEYKSVVPSFFESLNIDTIDVIQHSDLKVKETQDYYQESPKNEDISVDYVVLPFASAHTLLTSDTNSRYFTENNEEAVDEAGLSHLYKENDDYLKPFATAQTKYDIQFGSKSATTPLRYHTGYRHFLCVNSGKIQVKMTPWKSQKYLYPIYDYENYEFRSPVHPWKGQRKYLHEMDKIKFLEFDVVAGHVLYIPPYWWYSIKYSDEPTLVCGFTYNSIMNCVANIPHWTLYYLQQSNTKTRTVKVLDVSGQMVEISKVDENGEMEPENITIKVIEEPKKLNVI</sequence>
<dbReference type="Pfam" id="PF13621">
    <property type="entry name" value="Cupin_8"/>
    <property type="match status" value="1"/>
</dbReference>
<dbReference type="Gene3D" id="2.60.120.10">
    <property type="entry name" value="Jelly Rolls"/>
    <property type="match status" value="1"/>
</dbReference>